<evidence type="ECO:0000313" key="2">
    <source>
        <dbReference type="Proteomes" id="UP000304148"/>
    </source>
</evidence>
<dbReference type="Proteomes" id="UP000304148">
    <property type="component" value="Chromosome"/>
</dbReference>
<accession>A0A383RGW5</accession>
<sequence length="54" mass="6360">MEYVRTNRVNLLRDGELTAFEKEYVYGQTLSFSKRLSIFIMACKSIWNHCARVA</sequence>
<proteinExistence type="predicted"/>
<evidence type="ECO:0000313" key="1">
    <source>
        <dbReference type="EMBL" id="SYX85832.1"/>
    </source>
</evidence>
<dbReference type="AlphaFoldDB" id="A0A383RGW5"/>
<organism evidence="1 2">
    <name type="scientific">Paenibacillus alvei</name>
    <name type="common">Bacillus alvei</name>
    <dbReference type="NCBI Taxonomy" id="44250"/>
    <lineage>
        <taxon>Bacteria</taxon>
        <taxon>Bacillati</taxon>
        <taxon>Bacillota</taxon>
        <taxon>Bacilli</taxon>
        <taxon>Bacillales</taxon>
        <taxon>Paenibacillaceae</taxon>
        <taxon>Paenibacillus</taxon>
    </lineage>
</organism>
<name>A0A383RGW5_PAEAL</name>
<gene>
    <name evidence="1" type="ORF">PBLR_14254</name>
</gene>
<protein>
    <submittedName>
        <fullName evidence="1">Uncharacterized protein</fullName>
    </submittedName>
</protein>
<reference evidence="2" key="1">
    <citation type="submission" date="2018-08" db="EMBL/GenBank/DDBJ databases">
        <authorList>
            <person name="Chevrot R."/>
        </authorList>
    </citation>
    <scope>NUCLEOTIDE SEQUENCE [LARGE SCALE GENOMIC DNA]</scope>
</reference>
<dbReference type="EMBL" id="LS992241">
    <property type="protein sequence ID" value="SYX85832.1"/>
    <property type="molecule type" value="Genomic_DNA"/>
</dbReference>